<feature type="transmembrane region" description="Helical" evidence="5">
    <location>
        <begin position="101"/>
        <end position="120"/>
    </location>
</feature>
<evidence type="ECO:0000313" key="7">
    <source>
        <dbReference type="Proteomes" id="UP000030647"/>
    </source>
</evidence>
<protein>
    <submittedName>
        <fullName evidence="6">YteP</fullName>
    </submittedName>
</protein>
<dbReference type="Gene3D" id="1.10.3720.10">
    <property type="entry name" value="MetI-like"/>
    <property type="match status" value="1"/>
</dbReference>
<dbReference type="InterPro" id="IPR035906">
    <property type="entry name" value="MetI-like_sf"/>
</dbReference>
<dbReference type="Proteomes" id="UP000030647">
    <property type="component" value="Unassembled WGS sequence"/>
</dbReference>
<dbReference type="STRING" id="1231336.L248_0563"/>
<dbReference type="EMBL" id="KI271592">
    <property type="protein sequence ID" value="ERL64786.1"/>
    <property type="molecule type" value="Genomic_DNA"/>
</dbReference>
<organism evidence="6 7">
    <name type="scientific">Schleiferilactobacillus shenzhenensis LY-73</name>
    <dbReference type="NCBI Taxonomy" id="1231336"/>
    <lineage>
        <taxon>Bacteria</taxon>
        <taxon>Bacillati</taxon>
        <taxon>Bacillota</taxon>
        <taxon>Bacilli</taxon>
        <taxon>Lactobacillales</taxon>
        <taxon>Lactobacillaceae</taxon>
        <taxon>Schleiferilactobacillus</taxon>
    </lineage>
</organism>
<feature type="transmembrane region" description="Helical" evidence="5">
    <location>
        <begin position="36"/>
        <end position="62"/>
    </location>
</feature>
<proteinExistence type="predicted"/>
<dbReference type="PANTHER" id="PTHR43496">
    <property type="entry name" value="PROTEIN LPLB"/>
    <property type="match status" value="1"/>
</dbReference>
<dbReference type="GO" id="GO:0016020">
    <property type="term" value="C:membrane"/>
    <property type="evidence" value="ECO:0007669"/>
    <property type="project" value="UniProtKB-SubCell"/>
</dbReference>
<name>U4TIY9_9LACO</name>
<sequence>MAVNISTMDETPETARMQKKRKQQFSWKRFKKNWQLYVFILPTFVSFVVFSYVPMYGILIAFKDYIPSMGIWGSPWVGFKYFNQFFSSYYFWDLIKNTVGIQVYGLIVGFPLPIILALALNELKAGWWKKFSQTVTYAPTSFRPLLWAG</sequence>
<evidence type="ECO:0000256" key="5">
    <source>
        <dbReference type="SAM" id="Phobius"/>
    </source>
</evidence>
<keyword evidence="3 5" id="KW-1133">Transmembrane helix</keyword>
<evidence type="ECO:0000313" key="6">
    <source>
        <dbReference type="EMBL" id="ERL64786.1"/>
    </source>
</evidence>
<keyword evidence="7" id="KW-1185">Reference proteome</keyword>
<evidence type="ECO:0000256" key="3">
    <source>
        <dbReference type="ARBA" id="ARBA00022989"/>
    </source>
</evidence>
<dbReference type="HOGENOM" id="CLU_1747340_0_0_9"/>
<evidence type="ECO:0000256" key="1">
    <source>
        <dbReference type="ARBA" id="ARBA00004141"/>
    </source>
</evidence>
<dbReference type="AlphaFoldDB" id="U4TIY9"/>
<dbReference type="eggNOG" id="COG4209">
    <property type="taxonomic scope" value="Bacteria"/>
</dbReference>
<comment type="subcellular location">
    <subcellularLocation>
        <location evidence="1">Membrane</location>
        <topology evidence="1">Multi-pass membrane protein</topology>
    </subcellularLocation>
</comment>
<evidence type="ECO:0000256" key="4">
    <source>
        <dbReference type="ARBA" id="ARBA00023136"/>
    </source>
</evidence>
<evidence type="ECO:0000256" key="2">
    <source>
        <dbReference type="ARBA" id="ARBA00022692"/>
    </source>
</evidence>
<dbReference type="PANTHER" id="PTHR43496:SF1">
    <property type="entry name" value="POLYGALACTURONAN_RHAMNOGALACTURONAN TRANSPORT SYSTEM PERMEASE PROTEIN YTEP"/>
    <property type="match status" value="1"/>
</dbReference>
<accession>U4TIY9</accession>
<keyword evidence="2 5" id="KW-0812">Transmembrane</keyword>
<gene>
    <name evidence="6" type="primary">yteP</name>
    <name evidence="6" type="ORF">L248_0563</name>
</gene>
<reference evidence="7" key="1">
    <citation type="journal article" date="2013" name="Genome Announc.">
        <title>Whole-Genome Sequencing of Lactobacillus shenzhenensis Strain LY-73T.</title>
        <authorList>
            <person name="Lin Z."/>
            <person name="Liu Z."/>
            <person name="Yang R."/>
            <person name="Zou Y."/>
            <person name="Wan D."/>
            <person name="Chen J."/>
            <person name="Guo M."/>
            <person name="Zhao J."/>
            <person name="Fang C."/>
            <person name="Yang R."/>
            <person name="Liu F."/>
        </authorList>
    </citation>
    <scope>NUCLEOTIDE SEQUENCE [LARGE SCALE GENOMIC DNA]</scope>
    <source>
        <strain evidence="7">LY-73</strain>
    </source>
</reference>
<keyword evidence="4 5" id="KW-0472">Membrane</keyword>
<dbReference type="SUPFAM" id="SSF161098">
    <property type="entry name" value="MetI-like"/>
    <property type="match status" value="1"/>
</dbReference>